<dbReference type="EMBL" id="JAVRHX010000003">
    <property type="protein sequence ID" value="MDT0595645.1"/>
    <property type="molecule type" value="Genomic_DNA"/>
</dbReference>
<feature type="transmembrane region" description="Helical" evidence="1">
    <location>
        <begin position="27"/>
        <end position="46"/>
    </location>
</feature>
<keyword evidence="1" id="KW-1133">Transmembrane helix</keyword>
<evidence type="ECO:0000313" key="2">
    <source>
        <dbReference type="EMBL" id="MDT0595645.1"/>
    </source>
</evidence>
<dbReference type="Proteomes" id="UP001253545">
    <property type="component" value="Unassembled WGS sequence"/>
</dbReference>
<sequence>MYLKHAMACSLGHSLNKKSLRKQQGNMIVMALFIIVVGGLLVASLIKALNASSASTIQQVYGLRAELAAQSGIQNALEFSFPNNGVAQACNQTINSPSSFANVEGLRLCSYSTVCTTEVINFQSISYNYYKFSSTGSCTIDNSVVSRTVSVDAITE</sequence>
<accession>A0ABU2ZSR0</accession>
<dbReference type="RefSeq" id="WP_311369161.1">
    <property type="nucleotide sequence ID" value="NZ_JAVRHX010000003.1"/>
</dbReference>
<keyword evidence="3" id="KW-1185">Reference proteome</keyword>
<protein>
    <submittedName>
        <fullName evidence="2">Type II secretory pathway component</fullName>
    </submittedName>
</protein>
<gene>
    <name evidence="2" type="ORF">RM552_12375</name>
</gene>
<reference evidence="2 3" key="1">
    <citation type="submission" date="2023-09" db="EMBL/GenBank/DDBJ databases">
        <authorList>
            <person name="Rey-Velasco X."/>
        </authorList>
    </citation>
    <scope>NUCLEOTIDE SEQUENCE [LARGE SCALE GENOMIC DNA]</scope>
    <source>
        <strain evidence="2 3">P117</strain>
    </source>
</reference>
<keyword evidence="1" id="KW-0812">Transmembrane</keyword>
<comment type="caution">
    <text evidence="2">The sequence shown here is derived from an EMBL/GenBank/DDBJ whole genome shotgun (WGS) entry which is preliminary data.</text>
</comment>
<evidence type="ECO:0000313" key="3">
    <source>
        <dbReference type="Proteomes" id="UP001253545"/>
    </source>
</evidence>
<evidence type="ECO:0000256" key="1">
    <source>
        <dbReference type="SAM" id="Phobius"/>
    </source>
</evidence>
<proteinExistence type="predicted"/>
<name>A0ABU2ZSR0_9ALTE</name>
<organism evidence="2 3">
    <name type="scientific">Glaciecola petra</name>
    <dbReference type="NCBI Taxonomy" id="3075602"/>
    <lineage>
        <taxon>Bacteria</taxon>
        <taxon>Pseudomonadati</taxon>
        <taxon>Pseudomonadota</taxon>
        <taxon>Gammaproteobacteria</taxon>
        <taxon>Alteromonadales</taxon>
        <taxon>Alteromonadaceae</taxon>
        <taxon>Glaciecola</taxon>
    </lineage>
</organism>
<keyword evidence="1" id="KW-0472">Membrane</keyword>